<name>D8RHN9_SELML</name>
<keyword evidence="2" id="KW-0460">Magnesium</keyword>
<dbReference type="InterPro" id="IPR034686">
    <property type="entry name" value="Terpene_cyclase-like_2"/>
</dbReference>
<dbReference type="Gramene" id="EFJ28316">
    <property type="protein sequence ID" value="EFJ28316"/>
    <property type="gene ID" value="SELMODRAFT_410996"/>
</dbReference>
<dbReference type="Gene3D" id="1.10.600.10">
    <property type="entry name" value="Farnesyl Diphosphate Synthase"/>
    <property type="match status" value="1"/>
</dbReference>
<evidence type="ECO:0000256" key="2">
    <source>
        <dbReference type="RuleBase" id="RU366034"/>
    </source>
</evidence>
<dbReference type="PANTHER" id="PTHR35201">
    <property type="entry name" value="TERPENE SYNTHASE"/>
    <property type="match status" value="1"/>
</dbReference>
<keyword evidence="2" id="KW-0479">Metal-binding</keyword>
<dbReference type="GO" id="GO:0046872">
    <property type="term" value="F:metal ion binding"/>
    <property type="evidence" value="ECO:0007669"/>
    <property type="project" value="UniProtKB-KW"/>
</dbReference>
<dbReference type="OrthoDB" id="2861623at2759"/>
<dbReference type="EMBL" id="GL377579">
    <property type="protein sequence ID" value="EFJ28316.1"/>
    <property type="molecule type" value="Genomic_DNA"/>
</dbReference>
<keyword evidence="2" id="KW-0456">Lyase</keyword>
<evidence type="ECO:0000313" key="3">
    <source>
        <dbReference type="EMBL" id="EFJ28316.1"/>
    </source>
</evidence>
<reference evidence="3 4" key="1">
    <citation type="journal article" date="2011" name="Science">
        <title>The Selaginella genome identifies genetic changes associated with the evolution of vascular plants.</title>
        <authorList>
            <person name="Banks J.A."/>
            <person name="Nishiyama T."/>
            <person name="Hasebe M."/>
            <person name="Bowman J.L."/>
            <person name="Gribskov M."/>
            <person name="dePamphilis C."/>
            <person name="Albert V.A."/>
            <person name="Aono N."/>
            <person name="Aoyama T."/>
            <person name="Ambrose B.A."/>
            <person name="Ashton N.W."/>
            <person name="Axtell M.J."/>
            <person name="Barker E."/>
            <person name="Barker M.S."/>
            <person name="Bennetzen J.L."/>
            <person name="Bonawitz N.D."/>
            <person name="Chapple C."/>
            <person name="Cheng C."/>
            <person name="Correa L.G."/>
            <person name="Dacre M."/>
            <person name="DeBarry J."/>
            <person name="Dreyer I."/>
            <person name="Elias M."/>
            <person name="Engstrom E.M."/>
            <person name="Estelle M."/>
            <person name="Feng L."/>
            <person name="Finet C."/>
            <person name="Floyd S.K."/>
            <person name="Frommer W.B."/>
            <person name="Fujita T."/>
            <person name="Gramzow L."/>
            <person name="Gutensohn M."/>
            <person name="Harholt J."/>
            <person name="Hattori M."/>
            <person name="Heyl A."/>
            <person name="Hirai T."/>
            <person name="Hiwatashi Y."/>
            <person name="Ishikawa M."/>
            <person name="Iwata M."/>
            <person name="Karol K.G."/>
            <person name="Koehler B."/>
            <person name="Kolukisaoglu U."/>
            <person name="Kubo M."/>
            <person name="Kurata T."/>
            <person name="Lalonde S."/>
            <person name="Li K."/>
            <person name="Li Y."/>
            <person name="Litt A."/>
            <person name="Lyons E."/>
            <person name="Manning G."/>
            <person name="Maruyama T."/>
            <person name="Michael T.P."/>
            <person name="Mikami K."/>
            <person name="Miyazaki S."/>
            <person name="Morinaga S."/>
            <person name="Murata T."/>
            <person name="Mueller-Roeber B."/>
            <person name="Nelson D.R."/>
            <person name="Obara M."/>
            <person name="Oguri Y."/>
            <person name="Olmstead R.G."/>
            <person name="Onodera N."/>
            <person name="Petersen B.L."/>
            <person name="Pils B."/>
            <person name="Prigge M."/>
            <person name="Rensing S.A."/>
            <person name="Riano-Pachon D.M."/>
            <person name="Roberts A.W."/>
            <person name="Sato Y."/>
            <person name="Scheller H.V."/>
            <person name="Schulz B."/>
            <person name="Schulz C."/>
            <person name="Shakirov E.V."/>
            <person name="Shibagaki N."/>
            <person name="Shinohara N."/>
            <person name="Shippen D.E."/>
            <person name="Soerensen I."/>
            <person name="Sotooka R."/>
            <person name="Sugimoto N."/>
            <person name="Sugita M."/>
            <person name="Sumikawa N."/>
            <person name="Tanurdzic M."/>
            <person name="Theissen G."/>
            <person name="Ulvskov P."/>
            <person name="Wakazuki S."/>
            <person name="Weng J.K."/>
            <person name="Willats W.W."/>
            <person name="Wipf D."/>
            <person name="Wolf P.G."/>
            <person name="Yang L."/>
            <person name="Zimmer A.D."/>
            <person name="Zhu Q."/>
            <person name="Mitros T."/>
            <person name="Hellsten U."/>
            <person name="Loque D."/>
            <person name="Otillar R."/>
            <person name="Salamov A."/>
            <person name="Schmutz J."/>
            <person name="Shapiro H."/>
            <person name="Lindquist E."/>
            <person name="Lucas S."/>
            <person name="Rokhsar D."/>
            <person name="Grigoriev I.V."/>
        </authorList>
    </citation>
    <scope>NUCLEOTIDE SEQUENCE [LARGE SCALE GENOMIC DNA]</scope>
</reference>
<dbReference type="InParanoid" id="D8RHN9"/>
<dbReference type="SUPFAM" id="SSF48576">
    <property type="entry name" value="Terpenoid synthases"/>
    <property type="match status" value="1"/>
</dbReference>
<dbReference type="KEGG" id="smo:SELMODRAFT_410996"/>
<protein>
    <recommendedName>
        <fullName evidence="2">Terpene synthase</fullName>
        <ecNumber evidence="2">4.2.3.-</ecNumber>
    </recommendedName>
</protein>
<evidence type="ECO:0000256" key="1">
    <source>
        <dbReference type="ARBA" id="ARBA00006333"/>
    </source>
</evidence>
<dbReference type="AlphaFoldDB" id="D8RHN9"/>
<dbReference type="Pfam" id="PF19086">
    <property type="entry name" value="Terpene_syn_C_2"/>
    <property type="match status" value="1"/>
</dbReference>
<dbReference type="InterPro" id="IPR008949">
    <property type="entry name" value="Isoprenoid_synthase_dom_sf"/>
</dbReference>
<comment type="similarity">
    <text evidence="1 2">Belongs to the terpene synthase family.</text>
</comment>
<proteinExistence type="inferred from homology"/>
<accession>D8RHN9</accession>
<dbReference type="GO" id="GO:0010333">
    <property type="term" value="F:terpene synthase activity"/>
    <property type="evidence" value="ECO:0007669"/>
    <property type="project" value="InterPro"/>
</dbReference>
<dbReference type="HOGENOM" id="CLU_063343_0_0_1"/>
<gene>
    <name evidence="3" type="ORF">SELMODRAFT_410996</name>
</gene>
<dbReference type="SFLD" id="SFLDS00005">
    <property type="entry name" value="Isoprenoid_Synthase_Type_I"/>
    <property type="match status" value="1"/>
</dbReference>
<comment type="cofactor">
    <cofactor evidence="2">
        <name>Mg(2+)</name>
        <dbReference type="ChEBI" id="CHEBI:18420"/>
    </cofactor>
</comment>
<organism evidence="4">
    <name type="scientific">Selaginella moellendorffii</name>
    <name type="common">Spikemoss</name>
    <dbReference type="NCBI Taxonomy" id="88036"/>
    <lineage>
        <taxon>Eukaryota</taxon>
        <taxon>Viridiplantae</taxon>
        <taxon>Streptophyta</taxon>
        <taxon>Embryophyta</taxon>
        <taxon>Tracheophyta</taxon>
        <taxon>Lycopodiopsida</taxon>
        <taxon>Selaginellales</taxon>
        <taxon>Selaginellaceae</taxon>
        <taxon>Selaginella</taxon>
    </lineage>
</organism>
<evidence type="ECO:0000313" key="4">
    <source>
        <dbReference type="Proteomes" id="UP000001514"/>
    </source>
</evidence>
<dbReference type="Proteomes" id="UP000001514">
    <property type="component" value="Unassembled WGS sequence"/>
</dbReference>
<sequence length="384" mass="44005">MALPSLLSTKLKPLELLSGVTHYDLPPIPCSLPVKCHPQFAKFSRIADTWAIDAMQLQNDPCGKLKAVQSRAPLLYCFLVPFGIGEEEMIAGCKYSWSTSFVDDPFDEETDLKRAKEWKKVVLRAANGTPSAEDLMIRTIKAYSEIMMHLQQMMAAPVFSRFMRAHYAWADHCVELVRRRQHKDPPTVATYLADRCENLLVEPIFILAEVCMKLQIDPEFLSLPEFKKIWTTMLEHAAIVNDVLSIRVDILNGHYYTYPGLVFQQHPEIQTFQEAVDYSVGMIQTKERKFIKLHEMLTDKARQCGFKNKSDLLKYVEALPNFIAGNLYWHYLSARYFGVNNPFLTGEPVQGTILIHPRNTVVLPPYQRNKHPFLIDVDNLELGA</sequence>
<keyword evidence="4" id="KW-1185">Reference proteome</keyword>
<dbReference type="PANTHER" id="PTHR35201:SF4">
    <property type="entry name" value="BETA-PINACENE SYNTHASE-RELATED"/>
    <property type="match status" value="1"/>
</dbReference>
<dbReference type="EC" id="4.2.3.-" evidence="2"/>
<dbReference type="SFLD" id="SFLDG01020">
    <property type="entry name" value="Terpene_Cyclase_Like_2"/>
    <property type="match status" value="1"/>
</dbReference>
<dbReference type="GO" id="GO:0008299">
    <property type="term" value="P:isoprenoid biosynthetic process"/>
    <property type="evidence" value="ECO:0007669"/>
    <property type="project" value="UniProtKB-ARBA"/>
</dbReference>